<dbReference type="InterPro" id="IPR014284">
    <property type="entry name" value="RNA_pol_sigma-70_dom"/>
</dbReference>
<dbReference type="Pfam" id="PF08281">
    <property type="entry name" value="Sigma70_r4_2"/>
    <property type="match status" value="1"/>
</dbReference>
<dbReference type="InterPro" id="IPR013249">
    <property type="entry name" value="RNA_pol_sigma70_r4_t2"/>
</dbReference>
<organism evidence="7 8">
    <name type="scientific">Candidatus Ruthenibacterium avium</name>
    <dbReference type="NCBI Taxonomy" id="2838751"/>
    <lineage>
        <taxon>Bacteria</taxon>
        <taxon>Bacillati</taxon>
        <taxon>Bacillota</taxon>
        <taxon>Clostridia</taxon>
        <taxon>Eubacteriales</taxon>
        <taxon>Oscillospiraceae</taxon>
        <taxon>Ruthenibacterium</taxon>
    </lineage>
</organism>
<dbReference type="InterPro" id="IPR039425">
    <property type="entry name" value="RNA_pol_sigma-70-like"/>
</dbReference>
<comment type="similarity">
    <text evidence="1">Belongs to the sigma-70 factor family. ECF subfamily.</text>
</comment>
<name>A0A9D2M162_9FIRM</name>
<dbReference type="Pfam" id="PF04542">
    <property type="entry name" value="Sigma70_r2"/>
    <property type="match status" value="1"/>
</dbReference>
<comment type="caution">
    <text evidence="7">The sequence shown here is derived from an EMBL/GenBank/DDBJ whole genome shotgun (WGS) entry which is preliminary data.</text>
</comment>
<dbReference type="Gene3D" id="1.10.10.10">
    <property type="entry name" value="Winged helix-like DNA-binding domain superfamily/Winged helix DNA-binding domain"/>
    <property type="match status" value="1"/>
</dbReference>
<dbReference type="AlphaFoldDB" id="A0A9D2M162"/>
<keyword evidence="2" id="KW-0805">Transcription regulation</keyword>
<evidence type="ECO:0000256" key="3">
    <source>
        <dbReference type="ARBA" id="ARBA00023082"/>
    </source>
</evidence>
<sequence>MKTAAVHCTADAERVVEQYGDMLFQICLVMLRNPGDAEDAVQDTLIKYLQKAPDFKSADHEKAWLITVASNRCRDMQRFWVRHPQMNLEEIHAYSCQPEQHDLLDALLELPEKFRIVLLLYYVHGYQTVEIAAIIGKSASAVKMRLSKGRKLLQKQIREGDWLYE</sequence>
<proteinExistence type="inferred from homology"/>
<dbReference type="InterPro" id="IPR036388">
    <property type="entry name" value="WH-like_DNA-bd_sf"/>
</dbReference>
<evidence type="ECO:0000259" key="6">
    <source>
        <dbReference type="Pfam" id="PF08281"/>
    </source>
</evidence>
<dbReference type="Proteomes" id="UP000824209">
    <property type="component" value="Unassembled WGS sequence"/>
</dbReference>
<accession>A0A9D2M162</accession>
<dbReference type="EMBL" id="DWYA01000027">
    <property type="protein sequence ID" value="HJB39277.1"/>
    <property type="molecule type" value="Genomic_DNA"/>
</dbReference>
<dbReference type="SUPFAM" id="SSF88659">
    <property type="entry name" value="Sigma3 and sigma4 domains of RNA polymerase sigma factors"/>
    <property type="match status" value="1"/>
</dbReference>
<dbReference type="SUPFAM" id="SSF88946">
    <property type="entry name" value="Sigma2 domain of RNA polymerase sigma factors"/>
    <property type="match status" value="1"/>
</dbReference>
<dbReference type="PANTHER" id="PTHR43133">
    <property type="entry name" value="RNA POLYMERASE ECF-TYPE SIGMA FACTO"/>
    <property type="match status" value="1"/>
</dbReference>
<dbReference type="InterPro" id="IPR013324">
    <property type="entry name" value="RNA_pol_sigma_r3/r4-like"/>
</dbReference>
<dbReference type="InterPro" id="IPR013325">
    <property type="entry name" value="RNA_pol_sigma_r2"/>
</dbReference>
<dbReference type="Gene3D" id="1.10.1740.10">
    <property type="match status" value="1"/>
</dbReference>
<feature type="domain" description="RNA polymerase sigma factor 70 region 4 type 2" evidence="6">
    <location>
        <begin position="102"/>
        <end position="153"/>
    </location>
</feature>
<keyword evidence="4" id="KW-0804">Transcription</keyword>
<dbReference type="InterPro" id="IPR007627">
    <property type="entry name" value="RNA_pol_sigma70_r2"/>
</dbReference>
<dbReference type="NCBIfam" id="TIGR02937">
    <property type="entry name" value="sigma70-ECF"/>
    <property type="match status" value="1"/>
</dbReference>
<keyword evidence="3" id="KW-0731">Sigma factor</keyword>
<evidence type="ECO:0000256" key="4">
    <source>
        <dbReference type="ARBA" id="ARBA00023163"/>
    </source>
</evidence>
<feature type="domain" description="RNA polymerase sigma-70 region 2" evidence="5">
    <location>
        <begin position="16"/>
        <end position="78"/>
    </location>
</feature>
<evidence type="ECO:0000313" key="8">
    <source>
        <dbReference type="Proteomes" id="UP000824209"/>
    </source>
</evidence>
<protein>
    <submittedName>
        <fullName evidence="7">RNA polymerase sigma factor</fullName>
    </submittedName>
</protein>
<dbReference type="GO" id="GO:0003677">
    <property type="term" value="F:DNA binding"/>
    <property type="evidence" value="ECO:0007669"/>
    <property type="project" value="InterPro"/>
</dbReference>
<gene>
    <name evidence="7" type="ORF">H9943_02645</name>
</gene>
<evidence type="ECO:0000256" key="1">
    <source>
        <dbReference type="ARBA" id="ARBA00010641"/>
    </source>
</evidence>
<dbReference type="PANTHER" id="PTHR43133:SF60">
    <property type="entry name" value="RNA POLYMERASE SIGMA FACTOR SIGV"/>
    <property type="match status" value="1"/>
</dbReference>
<evidence type="ECO:0000256" key="2">
    <source>
        <dbReference type="ARBA" id="ARBA00023015"/>
    </source>
</evidence>
<evidence type="ECO:0000313" key="7">
    <source>
        <dbReference type="EMBL" id="HJB39277.1"/>
    </source>
</evidence>
<reference evidence="7" key="1">
    <citation type="journal article" date="2021" name="PeerJ">
        <title>Extensive microbial diversity within the chicken gut microbiome revealed by metagenomics and culture.</title>
        <authorList>
            <person name="Gilroy R."/>
            <person name="Ravi A."/>
            <person name="Getino M."/>
            <person name="Pursley I."/>
            <person name="Horton D.L."/>
            <person name="Alikhan N.F."/>
            <person name="Baker D."/>
            <person name="Gharbi K."/>
            <person name="Hall N."/>
            <person name="Watson M."/>
            <person name="Adriaenssens E.M."/>
            <person name="Foster-Nyarko E."/>
            <person name="Jarju S."/>
            <person name="Secka A."/>
            <person name="Antonio M."/>
            <person name="Oren A."/>
            <person name="Chaudhuri R.R."/>
            <person name="La Ragione R."/>
            <person name="Hildebrand F."/>
            <person name="Pallen M.J."/>
        </authorList>
    </citation>
    <scope>NUCLEOTIDE SEQUENCE</scope>
    <source>
        <strain evidence="7">ChiBcec8-14828</strain>
    </source>
</reference>
<evidence type="ECO:0000259" key="5">
    <source>
        <dbReference type="Pfam" id="PF04542"/>
    </source>
</evidence>
<dbReference type="GO" id="GO:0016987">
    <property type="term" value="F:sigma factor activity"/>
    <property type="evidence" value="ECO:0007669"/>
    <property type="project" value="UniProtKB-KW"/>
</dbReference>
<dbReference type="GO" id="GO:0006352">
    <property type="term" value="P:DNA-templated transcription initiation"/>
    <property type="evidence" value="ECO:0007669"/>
    <property type="project" value="InterPro"/>
</dbReference>
<reference evidence="7" key="2">
    <citation type="submission" date="2021-04" db="EMBL/GenBank/DDBJ databases">
        <authorList>
            <person name="Gilroy R."/>
        </authorList>
    </citation>
    <scope>NUCLEOTIDE SEQUENCE</scope>
    <source>
        <strain evidence="7">ChiBcec8-14828</strain>
    </source>
</reference>
<dbReference type="CDD" id="cd06171">
    <property type="entry name" value="Sigma70_r4"/>
    <property type="match status" value="1"/>
</dbReference>